<dbReference type="EMBL" id="JMFG01000007">
    <property type="protein sequence ID" value="KDA54500.1"/>
    <property type="molecule type" value="Genomic_DNA"/>
</dbReference>
<dbReference type="Proteomes" id="UP000027284">
    <property type="component" value="Unassembled WGS sequence"/>
</dbReference>
<dbReference type="InterPro" id="IPR027383">
    <property type="entry name" value="Znf_put"/>
</dbReference>
<dbReference type="STRING" id="1312852.EG19_11045"/>
<evidence type="ECO:0000313" key="2">
    <source>
        <dbReference type="EMBL" id="KDA54500.1"/>
    </source>
</evidence>
<dbReference type="Pfam" id="PF13490">
    <property type="entry name" value="zf-HC2"/>
    <property type="match status" value="1"/>
</dbReference>
<accession>A0A062Y159</accession>
<organism evidence="2 3">
    <name type="scientific">Thermoanaerobaculum aquaticum</name>
    <dbReference type="NCBI Taxonomy" id="1312852"/>
    <lineage>
        <taxon>Bacteria</taxon>
        <taxon>Pseudomonadati</taxon>
        <taxon>Acidobacteriota</taxon>
        <taxon>Thermoanaerobaculia</taxon>
        <taxon>Thermoanaerobaculales</taxon>
        <taxon>Thermoanaerobaculaceae</taxon>
        <taxon>Thermoanaerobaculum</taxon>
    </lineage>
</organism>
<name>A0A062Y159_9BACT</name>
<proteinExistence type="predicted"/>
<dbReference type="Gene3D" id="1.10.10.1320">
    <property type="entry name" value="Anti-sigma factor, zinc-finger domain"/>
    <property type="match status" value="1"/>
</dbReference>
<dbReference type="RefSeq" id="WP_038047383.1">
    <property type="nucleotide sequence ID" value="NZ_JMFG01000007.1"/>
</dbReference>
<dbReference type="OrthoDB" id="129419at2"/>
<comment type="caution">
    <text evidence="2">The sequence shown here is derived from an EMBL/GenBank/DDBJ whole genome shotgun (WGS) entry which is preliminary data.</text>
</comment>
<protein>
    <recommendedName>
        <fullName evidence="1">Putative zinc-finger domain-containing protein</fullName>
    </recommendedName>
</protein>
<reference evidence="2 3" key="1">
    <citation type="submission" date="2014-04" db="EMBL/GenBank/DDBJ databases">
        <title>The Genome Sequence of Thermoanaerobaculum aquaticum MP-01, The First Cultivated Group 23 Acidobacterium.</title>
        <authorList>
            <person name="Stamps B.W."/>
            <person name="Losey N.A."/>
            <person name="Lawson P.A."/>
            <person name="Stevenson B.S."/>
        </authorList>
    </citation>
    <scope>NUCLEOTIDE SEQUENCE [LARGE SCALE GENOMIC DNA]</scope>
    <source>
        <strain evidence="2 3">MP-01</strain>
    </source>
</reference>
<feature type="domain" description="Putative zinc-finger" evidence="1">
    <location>
        <begin position="3"/>
        <end position="37"/>
    </location>
</feature>
<evidence type="ECO:0000259" key="1">
    <source>
        <dbReference type="Pfam" id="PF13490"/>
    </source>
</evidence>
<gene>
    <name evidence="2" type="ORF">EG19_11045</name>
</gene>
<dbReference type="InterPro" id="IPR041916">
    <property type="entry name" value="Anti_sigma_zinc_sf"/>
</dbReference>
<dbReference type="AlphaFoldDB" id="A0A062Y159"/>
<sequence>MSCSRVRGWLPAYLAESLGEEERQEFRAHVRSCPGCRRWLWQQDATVALALALPATDTADGGFVEEVLAGIHQRRVERALARKKRTWRRAAAAAAALLVLGLAYERWPRSPRPQVVAQPAQEKLAPEPFVEVEGEGVRVYQLASGGDARTQVAFIVSPSVEL</sequence>
<keyword evidence="3" id="KW-1185">Reference proteome</keyword>
<evidence type="ECO:0000313" key="3">
    <source>
        <dbReference type="Proteomes" id="UP000027284"/>
    </source>
</evidence>